<protein>
    <submittedName>
        <fullName evidence="1">Uncharacterized protein</fullName>
    </submittedName>
</protein>
<accession>A0A2M7H0Q4</accession>
<proteinExistence type="predicted"/>
<dbReference type="EMBL" id="PFGB01000081">
    <property type="protein sequence ID" value="PIW34676.1"/>
    <property type="molecule type" value="Genomic_DNA"/>
</dbReference>
<name>A0A2M7H0Q4_9BACT</name>
<dbReference type="Proteomes" id="UP000230215">
    <property type="component" value="Unassembled WGS sequence"/>
</dbReference>
<evidence type="ECO:0000313" key="1">
    <source>
        <dbReference type="EMBL" id="PIW34676.1"/>
    </source>
</evidence>
<organism evidence="1 2">
    <name type="scientific">Candidatus Nealsonbacteria bacterium CG15_BIG_FIL_POST_REV_8_21_14_020_37_12</name>
    <dbReference type="NCBI Taxonomy" id="1974716"/>
    <lineage>
        <taxon>Bacteria</taxon>
        <taxon>Candidatus Nealsoniibacteriota</taxon>
    </lineage>
</organism>
<evidence type="ECO:0000313" key="2">
    <source>
        <dbReference type="Proteomes" id="UP000230215"/>
    </source>
</evidence>
<reference evidence="2" key="1">
    <citation type="submission" date="2017-09" db="EMBL/GenBank/DDBJ databases">
        <title>Depth-based differentiation of microbial function through sediment-hosted aquifers and enrichment of novel symbionts in the deep terrestrial subsurface.</title>
        <authorList>
            <person name="Probst A.J."/>
            <person name="Ladd B."/>
            <person name="Jarett J.K."/>
            <person name="Geller-Mcgrath D.E."/>
            <person name="Sieber C.M.K."/>
            <person name="Emerson J.B."/>
            <person name="Anantharaman K."/>
            <person name="Thomas B.C."/>
            <person name="Malmstrom R."/>
            <person name="Stieglmeier M."/>
            <person name="Klingl A."/>
            <person name="Woyke T."/>
            <person name="Ryan C.M."/>
            <person name="Banfield J.F."/>
        </authorList>
    </citation>
    <scope>NUCLEOTIDE SEQUENCE [LARGE SCALE GENOMIC DNA]</scope>
</reference>
<dbReference type="AlphaFoldDB" id="A0A2M7H0Q4"/>
<comment type="caution">
    <text evidence="1">The sequence shown here is derived from an EMBL/GenBank/DDBJ whole genome shotgun (WGS) entry which is preliminary data.</text>
</comment>
<gene>
    <name evidence="1" type="ORF">COW25_02615</name>
</gene>
<sequence length="159" mass="18661">MGDIDLEKFDKAKKEAENLYKSIGEVYCPYFKEKISFNAKGLEHIKFINRGQSRSHQDQYIRFRLILLAPQIIQNSHTLQGISKRNSFEFMNANSRWKTIMKSATYYEFVAVINGYRVRVILKEVEGGDGKYFWSIIPFWKMDKITGKRIMCSGKPELD</sequence>